<gene>
    <name evidence="2" type="ORF">BDY21DRAFT_362803</name>
</gene>
<keyword evidence="1" id="KW-0732">Signal</keyword>
<dbReference type="OrthoDB" id="3793150at2759"/>
<dbReference type="EMBL" id="MU001677">
    <property type="protein sequence ID" value="KAF2458566.1"/>
    <property type="molecule type" value="Genomic_DNA"/>
</dbReference>
<keyword evidence="3" id="KW-1185">Reference proteome</keyword>
<dbReference type="AlphaFoldDB" id="A0A6A6P3L8"/>
<evidence type="ECO:0000256" key="1">
    <source>
        <dbReference type="SAM" id="SignalP"/>
    </source>
</evidence>
<feature type="signal peptide" evidence="1">
    <location>
        <begin position="1"/>
        <end position="24"/>
    </location>
</feature>
<reference evidence="2" key="1">
    <citation type="journal article" date="2020" name="Stud. Mycol.">
        <title>101 Dothideomycetes genomes: a test case for predicting lifestyles and emergence of pathogens.</title>
        <authorList>
            <person name="Haridas S."/>
            <person name="Albert R."/>
            <person name="Binder M."/>
            <person name="Bloem J."/>
            <person name="Labutti K."/>
            <person name="Salamov A."/>
            <person name="Andreopoulos B."/>
            <person name="Baker S."/>
            <person name="Barry K."/>
            <person name="Bills G."/>
            <person name="Bluhm B."/>
            <person name="Cannon C."/>
            <person name="Castanera R."/>
            <person name="Culley D."/>
            <person name="Daum C."/>
            <person name="Ezra D."/>
            <person name="Gonzalez J."/>
            <person name="Henrissat B."/>
            <person name="Kuo A."/>
            <person name="Liang C."/>
            <person name="Lipzen A."/>
            <person name="Lutzoni F."/>
            <person name="Magnuson J."/>
            <person name="Mondo S."/>
            <person name="Nolan M."/>
            <person name="Ohm R."/>
            <person name="Pangilinan J."/>
            <person name="Park H.-J."/>
            <person name="Ramirez L."/>
            <person name="Alfaro M."/>
            <person name="Sun H."/>
            <person name="Tritt A."/>
            <person name="Yoshinaga Y."/>
            <person name="Zwiers L.-H."/>
            <person name="Turgeon B."/>
            <person name="Goodwin S."/>
            <person name="Spatafora J."/>
            <person name="Crous P."/>
            <person name="Grigoriev I."/>
        </authorList>
    </citation>
    <scope>NUCLEOTIDE SEQUENCE</scope>
    <source>
        <strain evidence="2">ATCC 16933</strain>
    </source>
</reference>
<sequence length="174" mass="18042">MPFPCSQLFVWSTLLLLLPSLILADDVSIGEESYFSVQRDCVRVCLYNDLDNALGCPFFNDCYCRAILAPAATSALVSCVTSRCTDGVAAPSVDITSAVSVYDRYCDSAVNGADAAVPSISVAATETQQLPTVVTVVTVVTATTAGAGATAGIITSTGLQTLVPTEESSDEVAK</sequence>
<feature type="chain" id="PRO_5025440676" description="Extracellular membrane protein CFEM domain-containing protein" evidence="1">
    <location>
        <begin position="25"/>
        <end position="174"/>
    </location>
</feature>
<accession>A0A6A6P3L8</accession>
<dbReference type="Proteomes" id="UP000799766">
    <property type="component" value="Unassembled WGS sequence"/>
</dbReference>
<protein>
    <recommendedName>
        <fullName evidence="4">Extracellular membrane protein CFEM domain-containing protein</fullName>
    </recommendedName>
</protein>
<proteinExistence type="predicted"/>
<evidence type="ECO:0008006" key="4">
    <source>
        <dbReference type="Google" id="ProtNLM"/>
    </source>
</evidence>
<name>A0A6A6P3L8_9PEZI</name>
<evidence type="ECO:0000313" key="2">
    <source>
        <dbReference type="EMBL" id="KAF2458566.1"/>
    </source>
</evidence>
<evidence type="ECO:0000313" key="3">
    <source>
        <dbReference type="Proteomes" id="UP000799766"/>
    </source>
</evidence>
<organism evidence="2 3">
    <name type="scientific">Lineolata rhizophorae</name>
    <dbReference type="NCBI Taxonomy" id="578093"/>
    <lineage>
        <taxon>Eukaryota</taxon>
        <taxon>Fungi</taxon>
        <taxon>Dikarya</taxon>
        <taxon>Ascomycota</taxon>
        <taxon>Pezizomycotina</taxon>
        <taxon>Dothideomycetes</taxon>
        <taxon>Dothideomycetes incertae sedis</taxon>
        <taxon>Lineolatales</taxon>
        <taxon>Lineolataceae</taxon>
        <taxon>Lineolata</taxon>
    </lineage>
</organism>